<dbReference type="FunFam" id="3.30.70.20:FF:000035">
    <property type="entry name" value="Iron hydrogenase 1"/>
    <property type="match status" value="1"/>
</dbReference>
<dbReference type="InterPro" id="IPR017900">
    <property type="entry name" value="4Fe4S_Fe_S_CS"/>
</dbReference>
<feature type="domain" description="4Fe-4S ferredoxin-type" evidence="7">
    <location>
        <begin position="177"/>
        <end position="206"/>
    </location>
</feature>
<dbReference type="GO" id="GO:0008137">
    <property type="term" value="F:NADH dehydrogenase (ubiquinone) activity"/>
    <property type="evidence" value="ECO:0007669"/>
    <property type="project" value="InterPro"/>
</dbReference>
<keyword evidence="3" id="KW-0677">Repeat</keyword>
<keyword evidence="2" id="KW-0479">Metal-binding</keyword>
<dbReference type="KEGG" id="cap:CLDAP_05930"/>
<dbReference type="InterPro" id="IPR000283">
    <property type="entry name" value="NADH_UbQ_OxRdtase_75kDa_su_CS"/>
</dbReference>
<dbReference type="PROSITE" id="PS00641">
    <property type="entry name" value="COMPLEX1_75K_1"/>
    <property type="match status" value="1"/>
</dbReference>
<dbReference type="PANTHER" id="PTHR24960:SF84">
    <property type="entry name" value="HYDROGENASE SUBUNIT"/>
    <property type="match status" value="1"/>
</dbReference>
<feature type="domain" description="4Fe-4S ferredoxin-type" evidence="7">
    <location>
        <begin position="132"/>
        <end position="156"/>
    </location>
</feature>
<evidence type="ECO:0000256" key="1">
    <source>
        <dbReference type="ARBA" id="ARBA00022485"/>
    </source>
</evidence>
<dbReference type="HOGENOM" id="CLU_000422_11_3_0"/>
<evidence type="ECO:0000256" key="2">
    <source>
        <dbReference type="ARBA" id="ARBA00022723"/>
    </source>
</evidence>
<dbReference type="EMBL" id="AP012337">
    <property type="protein sequence ID" value="BAL98632.1"/>
    <property type="molecule type" value="Genomic_DNA"/>
</dbReference>
<dbReference type="SUPFAM" id="SSF54862">
    <property type="entry name" value="4Fe-4S ferredoxins"/>
    <property type="match status" value="1"/>
</dbReference>
<dbReference type="PROSITE" id="PS51379">
    <property type="entry name" value="4FE4S_FER_2"/>
    <property type="match status" value="2"/>
</dbReference>
<proteinExistence type="predicted"/>
<keyword evidence="4" id="KW-0408">Iron</keyword>
<evidence type="ECO:0000313" key="8">
    <source>
        <dbReference type="EMBL" id="BAL98632.1"/>
    </source>
</evidence>
<accession>I0I045</accession>
<dbReference type="GO" id="GO:0051539">
    <property type="term" value="F:4 iron, 4 sulfur cluster binding"/>
    <property type="evidence" value="ECO:0007669"/>
    <property type="project" value="UniProtKB-KW"/>
</dbReference>
<dbReference type="GO" id="GO:0046872">
    <property type="term" value="F:metal ion binding"/>
    <property type="evidence" value="ECO:0007669"/>
    <property type="project" value="UniProtKB-KW"/>
</dbReference>
<dbReference type="PROSITE" id="PS00198">
    <property type="entry name" value="4FE4S_FER_1"/>
    <property type="match status" value="1"/>
</dbReference>
<dbReference type="PROSITE" id="PS51085">
    <property type="entry name" value="2FE2S_FER_2"/>
    <property type="match status" value="1"/>
</dbReference>
<dbReference type="InterPro" id="IPR036010">
    <property type="entry name" value="2Fe-2S_ferredoxin-like_sf"/>
</dbReference>
<dbReference type="OrthoDB" id="9805142at2"/>
<dbReference type="RefSeq" id="WP_014431873.1">
    <property type="nucleotide sequence ID" value="NC_017079.1"/>
</dbReference>
<evidence type="ECO:0000256" key="3">
    <source>
        <dbReference type="ARBA" id="ARBA00022737"/>
    </source>
</evidence>
<feature type="domain" description="2Fe-2S ferredoxin-type" evidence="6">
    <location>
        <begin position="2"/>
        <end position="80"/>
    </location>
</feature>
<evidence type="ECO:0000256" key="4">
    <source>
        <dbReference type="ARBA" id="ARBA00023004"/>
    </source>
</evidence>
<dbReference type="InterPro" id="IPR050157">
    <property type="entry name" value="PSI_iron-sulfur_center"/>
</dbReference>
<sequence>MREVTLTIDGQPVTVPEGTTLLKAAEALGISIPTICYHEACTANAICRMCVVEVEKQRLLQPACIVEARDGMVVHTHSERVVRSRRTILEMLDSAVDLSDAPEIQAQMAEYNVNHNRFPDAARRTLPVIDDNPMYIRDYARCILCWRCVQVCAEDAQYTFALSFDGRGFHTQIGTFFDLPMPETTCVFCGQCVGVCPTGALKPRREWLLEQGKTPDEILQMSRTERRKSRRVQRGSAHG</sequence>
<dbReference type="InterPro" id="IPR001041">
    <property type="entry name" value="2Fe-2S_ferredoxin-type"/>
</dbReference>
<dbReference type="GO" id="GO:0016020">
    <property type="term" value="C:membrane"/>
    <property type="evidence" value="ECO:0007669"/>
    <property type="project" value="InterPro"/>
</dbReference>
<evidence type="ECO:0000259" key="7">
    <source>
        <dbReference type="PROSITE" id="PS51379"/>
    </source>
</evidence>
<evidence type="ECO:0000256" key="5">
    <source>
        <dbReference type="ARBA" id="ARBA00023014"/>
    </source>
</evidence>
<dbReference type="STRING" id="926550.CLDAP_05930"/>
<dbReference type="SUPFAM" id="SSF54292">
    <property type="entry name" value="2Fe-2S ferredoxin-like"/>
    <property type="match status" value="1"/>
</dbReference>
<keyword evidence="1" id="KW-0004">4Fe-4S</keyword>
<dbReference type="eggNOG" id="COG3383">
    <property type="taxonomic scope" value="Bacteria"/>
</dbReference>
<keyword evidence="5" id="KW-0411">Iron-sulfur</keyword>
<dbReference type="CDD" id="cd00207">
    <property type="entry name" value="fer2"/>
    <property type="match status" value="1"/>
</dbReference>
<dbReference type="GO" id="GO:0042773">
    <property type="term" value="P:ATP synthesis coupled electron transport"/>
    <property type="evidence" value="ECO:0007669"/>
    <property type="project" value="InterPro"/>
</dbReference>
<gene>
    <name evidence="8" type="ordered locus">CLDAP_05930</name>
</gene>
<protein>
    <submittedName>
        <fullName evidence="8">Putative formate dehydrogenase iron-sulfur protein</fullName>
    </submittedName>
</protein>
<dbReference type="PANTHER" id="PTHR24960">
    <property type="entry name" value="PHOTOSYSTEM I IRON-SULFUR CENTER-RELATED"/>
    <property type="match status" value="1"/>
</dbReference>
<dbReference type="Pfam" id="PF12838">
    <property type="entry name" value="Fer4_7"/>
    <property type="match status" value="1"/>
</dbReference>
<dbReference type="InterPro" id="IPR017896">
    <property type="entry name" value="4Fe4S_Fe-S-bd"/>
</dbReference>
<keyword evidence="9" id="KW-1185">Reference proteome</keyword>
<name>I0I045_CALAS</name>
<evidence type="ECO:0000259" key="6">
    <source>
        <dbReference type="PROSITE" id="PS51085"/>
    </source>
</evidence>
<dbReference type="Gene3D" id="3.10.20.740">
    <property type="match status" value="1"/>
</dbReference>
<dbReference type="Gene3D" id="3.30.70.20">
    <property type="match status" value="1"/>
</dbReference>
<dbReference type="Proteomes" id="UP000007880">
    <property type="component" value="Chromosome"/>
</dbReference>
<dbReference type="Pfam" id="PF13510">
    <property type="entry name" value="Fer2_4"/>
    <property type="match status" value="1"/>
</dbReference>
<reference evidence="8 9" key="1">
    <citation type="submission" date="2012-02" db="EMBL/GenBank/DDBJ databases">
        <title>Complete genome sequence of Caldilinea aerophila DSM 14535 (= NBRC 102666).</title>
        <authorList>
            <person name="Oguchi A."/>
            <person name="Hosoyama A."/>
            <person name="Sekine M."/>
            <person name="Fukai R."/>
            <person name="Kato Y."/>
            <person name="Nakamura S."/>
            <person name="Hanada S."/>
            <person name="Yamazaki S."/>
            <person name="Fujita N."/>
        </authorList>
    </citation>
    <scope>NUCLEOTIDE SEQUENCE [LARGE SCALE GENOMIC DNA]</scope>
    <source>
        <strain evidence="9">DSM 14535 / JCM 11387 / NBRC 104270 / STL-6-O1</strain>
    </source>
</reference>
<organism evidence="8 9">
    <name type="scientific">Caldilinea aerophila (strain DSM 14535 / JCM 11387 / NBRC 104270 / STL-6-O1)</name>
    <dbReference type="NCBI Taxonomy" id="926550"/>
    <lineage>
        <taxon>Bacteria</taxon>
        <taxon>Bacillati</taxon>
        <taxon>Chloroflexota</taxon>
        <taxon>Caldilineae</taxon>
        <taxon>Caldilineales</taxon>
        <taxon>Caldilineaceae</taxon>
        <taxon>Caldilinea</taxon>
    </lineage>
</organism>
<evidence type="ECO:0000313" key="9">
    <source>
        <dbReference type="Proteomes" id="UP000007880"/>
    </source>
</evidence>
<dbReference type="AlphaFoldDB" id="I0I045"/>